<feature type="signal peptide" evidence="2">
    <location>
        <begin position="1"/>
        <end position="17"/>
    </location>
</feature>
<evidence type="ECO:0000313" key="3">
    <source>
        <dbReference type="EMBL" id="AEM40222.1"/>
    </source>
</evidence>
<evidence type="ECO:0000313" key="4">
    <source>
        <dbReference type="Proteomes" id="UP000000692"/>
    </source>
</evidence>
<keyword evidence="4" id="KW-1185">Reference proteome</keyword>
<dbReference type="Pfam" id="PF09608">
    <property type="entry name" value="Alph_Pro_TM"/>
    <property type="match status" value="1"/>
</dbReference>
<dbReference type="eggNOG" id="ENOG50315WQ">
    <property type="taxonomic scope" value="Bacteria"/>
</dbReference>
<keyword evidence="1 3" id="KW-0812">Transmembrane</keyword>
<proteinExistence type="predicted"/>
<accession>F9Y9X0</accession>
<sequence length="251" mass="27720">MIRLVLMILLLTLPARAEQIVLGLSADSVGITARFDGEDILIFGAIKRDAPVPADAAQLDVIVTVSGPLTPVLVRKRDRVFGIWLNAEGERISLAPSFYAAASTRPLADILPASVDIVHAITVPRAVYATGTTREDVDAFSQALIRIRTAEGMYQTREGDVVLEQDALFRTRIALPANLTEGNYRARIFLLRDGQVIDSTETPIDVHKAGIERWLYTVAHEQPFFYGLLTLLMALVAGWGASEAFRHWQRR</sequence>
<dbReference type="EMBL" id="CP002018">
    <property type="protein sequence ID" value="AEM40222.1"/>
    <property type="molecule type" value="Genomic_DNA"/>
</dbReference>
<keyword evidence="1" id="KW-0472">Membrane</keyword>
<evidence type="ECO:0000256" key="2">
    <source>
        <dbReference type="SAM" id="SignalP"/>
    </source>
</evidence>
<dbReference type="InterPro" id="IPR019088">
    <property type="entry name" value="CHP02186-rel_TM"/>
</dbReference>
<keyword evidence="1" id="KW-1133">Transmembrane helix</keyword>
<dbReference type="RefSeq" id="WP_014537523.1">
    <property type="nucleotide sequence ID" value="NC_017384.1"/>
</dbReference>
<evidence type="ECO:0000256" key="1">
    <source>
        <dbReference type="SAM" id="Phobius"/>
    </source>
</evidence>
<protein>
    <submittedName>
        <fullName evidence="3">Putative transmembrane protein</fullName>
    </submittedName>
</protein>
<dbReference type="KEGG" id="kvl:KVU_0383"/>
<organism evidence="3 4">
    <name type="scientific">Ketogulonicigenium vulgare (strain WSH-001)</name>
    <dbReference type="NCBI Taxonomy" id="759362"/>
    <lineage>
        <taxon>Bacteria</taxon>
        <taxon>Pseudomonadati</taxon>
        <taxon>Pseudomonadota</taxon>
        <taxon>Alphaproteobacteria</taxon>
        <taxon>Rhodobacterales</taxon>
        <taxon>Roseobacteraceae</taxon>
        <taxon>Ketogulonicigenium</taxon>
    </lineage>
</organism>
<dbReference type="OrthoDB" id="9815212at2"/>
<reference evidence="3 4" key="1">
    <citation type="journal article" date="2011" name="J. Bacteriol.">
        <title>Complete genome sequence of the industrial strain Ketogulonicigenium vulgare WSH-001.</title>
        <authorList>
            <person name="Liu L."/>
            <person name="Li Y."/>
            <person name="Zhang J."/>
            <person name="Zhou Z."/>
            <person name="Liu J."/>
            <person name="Li X."/>
            <person name="Zhou J."/>
            <person name="Du G."/>
            <person name="Wang L."/>
            <person name="Chen J."/>
        </authorList>
    </citation>
    <scope>NUCLEOTIDE SEQUENCE [LARGE SCALE GENOMIC DNA]</scope>
    <source>
        <strain evidence="3 4">WSH-001</strain>
    </source>
</reference>
<keyword evidence="2" id="KW-0732">Signal</keyword>
<feature type="transmembrane region" description="Helical" evidence="1">
    <location>
        <begin position="224"/>
        <end position="245"/>
    </location>
</feature>
<feature type="chain" id="PRO_5003395747" evidence="2">
    <location>
        <begin position="18"/>
        <end position="251"/>
    </location>
</feature>
<dbReference type="HOGENOM" id="CLU_068410_0_0_5"/>
<name>F9Y9X0_KETVW</name>
<dbReference type="AlphaFoldDB" id="F9Y9X0"/>
<dbReference type="Proteomes" id="UP000000692">
    <property type="component" value="Chromosome"/>
</dbReference>
<gene>
    <name evidence="3" type="ordered locus">KVU_0383</name>
</gene>